<accession>A0A4R1I5R9</accession>
<protein>
    <submittedName>
        <fullName evidence="2">Uncharacterized protein</fullName>
    </submittedName>
</protein>
<reference evidence="2 3" key="1">
    <citation type="submission" date="2019-03" db="EMBL/GenBank/DDBJ databases">
        <title>Sequencing the genomes of 1000 actinobacteria strains.</title>
        <authorList>
            <person name="Klenk H.-P."/>
        </authorList>
    </citation>
    <scope>NUCLEOTIDE SEQUENCE [LARGE SCALE GENOMIC DNA]</scope>
    <source>
        <strain evidence="2 3">DSM 44969</strain>
    </source>
</reference>
<keyword evidence="3" id="KW-1185">Reference proteome</keyword>
<keyword evidence="1" id="KW-0472">Membrane</keyword>
<proteinExistence type="predicted"/>
<keyword evidence="1" id="KW-0812">Transmembrane</keyword>
<comment type="caution">
    <text evidence="2">The sequence shown here is derived from an EMBL/GenBank/DDBJ whole genome shotgun (WGS) entry which is preliminary data.</text>
</comment>
<evidence type="ECO:0000256" key="1">
    <source>
        <dbReference type="SAM" id="Phobius"/>
    </source>
</evidence>
<evidence type="ECO:0000313" key="3">
    <source>
        <dbReference type="Proteomes" id="UP000295560"/>
    </source>
</evidence>
<feature type="transmembrane region" description="Helical" evidence="1">
    <location>
        <begin position="121"/>
        <end position="140"/>
    </location>
</feature>
<dbReference type="EMBL" id="SMFZ01000001">
    <property type="protein sequence ID" value="TCK25412.1"/>
    <property type="molecule type" value="Genomic_DNA"/>
</dbReference>
<feature type="transmembrane region" description="Helical" evidence="1">
    <location>
        <begin position="99"/>
        <end position="116"/>
    </location>
</feature>
<organism evidence="2 3">
    <name type="scientific">Pseudonocardia endophytica</name>
    <dbReference type="NCBI Taxonomy" id="401976"/>
    <lineage>
        <taxon>Bacteria</taxon>
        <taxon>Bacillati</taxon>
        <taxon>Actinomycetota</taxon>
        <taxon>Actinomycetes</taxon>
        <taxon>Pseudonocardiales</taxon>
        <taxon>Pseudonocardiaceae</taxon>
        <taxon>Pseudonocardia</taxon>
    </lineage>
</organism>
<evidence type="ECO:0000313" key="2">
    <source>
        <dbReference type="EMBL" id="TCK25412.1"/>
    </source>
</evidence>
<dbReference type="Proteomes" id="UP000295560">
    <property type="component" value="Unassembled WGS sequence"/>
</dbReference>
<feature type="transmembrane region" description="Helical" evidence="1">
    <location>
        <begin position="31"/>
        <end position="51"/>
    </location>
</feature>
<gene>
    <name evidence="2" type="ORF">EV378_1219</name>
</gene>
<dbReference type="AlphaFoldDB" id="A0A4R1I5R9"/>
<sequence>MRAAVVGVPVPSLEISLGILAWVVGGAGLDTGLGTLLVALGVALAGYLWVVRRRASGMVVQLHPERRRRMQRLLIIGAVGLVAFPILLAMISYGELGTALTAALVAVLLIMASSVIEERSLVAVGAIVLVIAAVGAFIALNSPGVGASQPVIGLGAGAVLFVAGMRRLGVLDELQRRVAARRRR</sequence>
<feature type="transmembrane region" description="Helical" evidence="1">
    <location>
        <begin position="152"/>
        <end position="174"/>
    </location>
</feature>
<name>A0A4R1I5R9_PSEEN</name>
<feature type="transmembrane region" description="Helical" evidence="1">
    <location>
        <begin position="72"/>
        <end position="93"/>
    </location>
</feature>
<keyword evidence="1" id="KW-1133">Transmembrane helix</keyword>